<feature type="transmembrane region" description="Helical" evidence="6">
    <location>
        <begin position="251"/>
        <end position="275"/>
    </location>
</feature>
<keyword evidence="3 6" id="KW-0812">Transmembrane</keyword>
<evidence type="ECO:0000256" key="1">
    <source>
        <dbReference type="ARBA" id="ARBA00004651"/>
    </source>
</evidence>
<dbReference type="EMBL" id="DF968183">
    <property type="protein sequence ID" value="GAP44467.1"/>
    <property type="molecule type" value="Genomic_DNA"/>
</dbReference>
<name>A0A0S7C5V6_9BACT</name>
<dbReference type="Pfam" id="PF03706">
    <property type="entry name" value="LPG_synthase_TM"/>
    <property type="match status" value="1"/>
</dbReference>
<evidence type="ECO:0008006" key="9">
    <source>
        <dbReference type="Google" id="ProtNLM"/>
    </source>
</evidence>
<dbReference type="PATRIC" id="fig|1678841.3.peg.2964"/>
<evidence type="ECO:0000313" key="8">
    <source>
        <dbReference type="Proteomes" id="UP000053091"/>
    </source>
</evidence>
<dbReference type="RefSeq" id="WP_062043806.1">
    <property type="nucleotide sequence ID" value="NZ_DF968183.1"/>
</dbReference>
<dbReference type="PANTHER" id="PTHR40277">
    <property type="entry name" value="BLL5419 PROTEIN"/>
    <property type="match status" value="1"/>
</dbReference>
<dbReference type="InterPro" id="IPR022791">
    <property type="entry name" value="L-PG_synthase/AglD"/>
</dbReference>
<sequence length="297" mass="33321">MSRPLKAFLKIALSVAALWYVYTKIDVREVLQIFRHVHYGWLLAATLLFAVSKVLSSYRLNIFFRNTGAGLTEQSNLRLYLLGMYYNLFLPGGIGGDGYKIYLLNKKFGTGAKKLFWAVLLDRVNGVLALFVLAMLMVPFIALPVLYKYLAVAAIPVSIAVYYLSIHWFFKDFRKSIHLTNLYSAGVQLAQLLSAWLILLANHHQEQILAYLFLFLISSIVATLPITIGGIGSREITFLFGAEIMHLDIHLSIALSLLFYVITAVVSLSGIYYSLNEKALNIKLECGADVKEPEAKV</sequence>
<feature type="transmembrane region" description="Helical" evidence="6">
    <location>
        <begin position="149"/>
        <end position="170"/>
    </location>
</feature>
<dbReference type="GO" id="GO:0005886">
    <property type="term" value="C:plasma membrane"/>
    <property type="evidence" value="ECO:0007669"/>
    <property type="project" value="UniProtKB-SubCell"/>
</dbReference>
<feature type="transmembrane region" description="Helical" evidence="6">
    <location>
        <begin position="39"/>
        <end position="56"/>
    </location>
</feature>
<protein>
    <recommendedName>
        <fullName evidence="9">Lysylphosphatidylglycerol synthase TM region</fullName>
    </recommendedName>
</protein>
<keyword evidence="2" id="KW-1003">Cell membrane</keyword>
<gene>
    <name evidence="7" type="ORF">TBC1_12275</name>
</gene>
<feature type="transmembrane region" description="Helical" evidence="6">
    <location>
        <begin position="182"/>
        <end position="201"/>
    </location>
</feature>
<feature type="transmembrane region" description="Helical" evidence="6">
    <location>
        <begin position="77"/>
        <end position="95"/>
    </location>
</feature>
<accession>A0A0S7C5V6</accession>
<dbReference type="STRING" id="1678841.TBC1_12275"/>
<dbReference type="Proteomes" id="UP000053091">
    <property type="component" value="Unassembled WGS sequence"/>
</dbReference>
<dbReference type="NCBIfam" id="TIGR00374">
    <property type="entry name" value="flippase-like domain"/>
    <property type="match status" value="1"/>
</dbReference>
<evidence type="ECO:0000256" key="2">
    <source>
        <dbReference type="ARBA" id="ARBA00022475"/>
    </source>
</evidence>
<dbReference type="AlphaFoldDB" id="A0A0S7C5V6"/>
<feature type="transmembrane region" description="Helical" evidence="6">
    <location>
        <begin position="115"/>
        <end position="142"/>
    </location>
</feature>
<evidence type="ECO:0000256" key="6">
    <source>
        <dbReference type="SAM" id="Phobius"/>
    </source>
</evidence>
<comment type="subcellular location">
    <subcellularLocation>
        <location evidence="1">Cell membrane</location>
        <topology evidence="1">Multi-pass membrane protein</topology>
    </subcellularLocation>
</comment>
<keyword evidence="4 6" id="KW-1133">Transmembrane helix</keyword>
<evidence type="ECO:0000256" key="3">
    <source>
        <dbReference type="ARBA" id="ARBA00022692"/>
    </source>
</evidence>
<dbReference type="OrthoDB" id="1123508at2"/>
<keyword evidence="8" id="KW-1185">Reference proteome</keyword>
<evidence type="ECO:0000313" key="7">
    <source>
        <dbReference type="EMBL" id="GAP44467.1"/>
    </source>
</evidence>
<organism evidence="7">
    <name type="scientific">Lentimicrobium saccharophilum</name>
    <dbReference type="NCBI Taxonomy" id="1678841"/>
    <lineage>
        <taxon>Bacteria</taxon>
        <taxon>Pseudomonadati</taxon>
        <taxon>Bacteroidota</taxon>
        <taxon>Bacteroidia</taxon>
        <taxon>Bacteroidales</taxon>
        <taxon>Lentimicrobiaceae</taxon>
        <taxon>Lentimicrobium</taxon>
    </lineage>
</organism>
<proteinExistence type="predicted"/>
<evidence type="ECO:0000256" key="5">
    <source>
        <dbReference type="ARBA" id="ARBA00023136"/>
    </source>
</evidence>
<evidence type="ECO:0000256" key="4">
    <source>
        <dbReference type="ARBA" id="ARBA00022989"/>
    </source>
</evidence>
<reference evidence="7" key="1">
    <citation type="journal article" date="2015" name="Genome Announc.">
        <title>Draft Genome Sequence of Bacteroidales Strain TBC1, a Novel Isolate from a Methanogenic Wastewater Treatment System.</title>
        <authorList>
            <person name="Tourlousse D.M."/>
            <person name="Matsuura N."/>
            <person name="Sun L."/>
            <person name="Toyonaga M."/>
            <person name="Kuroda K."/>
            <person name="Ohashi A."/>
            <person name="Cruz R."/>
            <person name="Yamaguchi T."/>
            <person name="Sekiguchi Y."/>
        </authorList>
    </citation>
    <scope>NUCLEOTIDE SEQUENCE [LARGE SCALE GENOMIC DNA]</scope>
    <source>
        <strain evidence="7">TBC1</strain>
    </source>
</reference>
<dbReference type="PANTHER" id="PTHR40277:SF1">
    <property type="entry name" value="BLL5419 PROTEIN"/>
    <property type="match status" value="1"/>
</dbReference>
<feature type="transmembrane region" description="Helical" evidence="6">
    <location>
        <begin position="208"/>
        <end position="231"/>
    </location>
</feature>
<keyword evidence="5 6" id="KW-0472">Membrane</keyword>